<evidence type="ECO:0000313" key="1">
    <source>
        <dbReference type="EMBL" id="KAG0438315.1"/>
    </source>
</evidence>
<dbReference type="EMBL" id="JABSTQ010005907">
    <property type="protein sequence ID" value="KAG0438315.1"/>
    <property type="molecule type" value="Genomic_DNA"/>
</dbReference>
<keyword evidence="2" id="KW-1185">Reference proteome</keyword>
<gene>
    <name evidence="1" type="ORF">HPB47_017066</name>
</gene>
<comment type="caution">
    <text evidence="1">The sequence shown here is derived from an EMBL/GenBank/DDBJ whole genome shotgun (WGS) entry which is preliminary data.</text>
</comment>
<organism evidence="1 2">
    <name type="scientific">Ixodes persulcatus</name>
    <name type="common">Taiga tick</name>
    <dbReference type="NCBI Taxonomy" id="34615"/>
    <lineage>
        <taxon>Eukaryota</taxon>
        <taxon>Metazoa</taxon>
        <taxon>Ecdysozoa</taxon>
        <taxon>Arthropoda</taxon>
        <taxon>Chelicerata</taxon>
        <taxon>Arachnida</taxon>
        <taxon>Acari</taxon>
        <taxon>Parasitiformes</taxon>
        <taxon>Ixodida</taxon>
        <taxon>Ixodoidea</taxon>
        <taxon>Ixodidae</taxon>
        <taxon>Ixodinae</taxon>
        <taxon>Ixodes</taxon>
    </lineage>
</organism>
<accession>A0AC60QP99</accession>
<reference evidence="1 2" key="1">
    <citation type="journal article" date="2020" name="Cell">
        <title>Large-Scale Comparative Analyses of Tick Genomes Elucidate Their Genetic Diversity and Vector Capacities.</title>
        <authorList>
            <consortium name="Tick Genome and Microbiome Consortium (TIGMIC)"/>
            <person name="Jia N."/>
            <person name="Wang J."/>
            <person name="Shi W."/>
            <person name="Du L."/>
            <person name="Sun Y."/>
            <person name="Zhan W."/>
            <person name="Jiang J.F."/>
            <person name="Wang Q."/>
            <person name="Zhang B."/>
            <person name="Ji P."/>
            <person name="Bell-Sakyi L."/>
            <person name="Cui X.M."/>
            <person name="Yuan T.T."/>
            <person name="Jiang B.G."/>
            <person name="Yang W.F."/>
            <person name="Lam T.T."/>
            <person name="Chang Q.C."/>
            <person name="Ding S.J."/>
            <person name="Wang X.J."/>
            <person name="Zhu J.G."/>
            <person name="Ruan X.D."/>
            <person name="Zhao L."/>
            <person name="Wei J.T."/>
            <person name="Ye R.Z."/>
            <person name="Que T.C."/>
            <person name="Du C.H."/>
            <person name="Zhou Y.H."/>
            <person name="Cheng J.X."/>
            <person name="Dai P.F."/>
            <person name="Guo W.B."/>
            <person name="Han X.H."/>
            <person name="Huang E.J."/>
            <person name="Li L.F."/>
            <person name="Wei W."/>
            <person name="Gao Y.C."/>
            <person name="Liu J.Z."/>
            <person name="Shao H.Z."/>
            <person name="Wang X."/>
            <person name="Wang C.C."/>
            <person name="Yang T.C."/>
            <person name="Huo Q.B."/>
            <person name="Li W."/>
            <person name="Chen H.Y."/>
            <person name="Chen S.E."/>
            <person name="Zhou L.G."/>
            <person name="Ni X.B."/>
            <person name="Tian J.H."/>
            <person name="Sheng Y."/>
            <person name="Liu T."/>
            <person name="Pan Y.S."/>
            <person name="Xia L.Y."/>
            <person name="Li J."/>
            <person name="Zhao F."/>
            <person name="Cao W.C."/>
        </authorList>
    </citation>
    <scope>NUCLEOTIDE SEQUENCE [LARGE SCALE GENOMIC DNA]</scope>
    <source>
        <strain evidence="1">Iper-2018</strain>
    </source>
</reference>
<name>A0AC60QP99_IXOPE</name>
<sequence length="249" mass="27738">MTELFPGQKIRAEVRLKRHWLATEVPEDLVRKALDPFGKVECVERETWREEGFSGVETTTRRMRLKLKDGVTTKRLPHQLQILNANTLVITPVTNVEPEDPNSELLRDEVEAEATVRETKSTDAAPVQRPSSSSAESSDMYPPLTLPSSEAASAGVTKESKAINFHLMQAAEDARSSLTKRGGDNGQTDETTMGVIEGTTRKRPLDLAESEYTEDEDGPDAPLHRPPRQPVKARKSRTIKARGPTDDRR</sequence>
<evidence type="ECO:0000313" key="2">
    <source>
        <dbReference type="Proteomes" id="UP000805193"/>
    </source>
</evidence>
<protein>
    <submittedName>
        <fullName evidence="1">Uncharacterized protein</fullName>
    </submittedName>
</protein>
<proteinExistence type="predicted"/>
<dbReference type="Proteomes" id="UP000805193">
    <property type="component" value="Unassembled WGS sequence"/>
</dbReference>